<feature type="transmembrane region" description="Helical" evidence="1">
    <location>
        <begin position="55"/>
        <end position="82"/>
    </location>
</feature>
<dbReference type="InterPro" id="IPR000326">
    <property type="entry name" value="PAP2/HPO"/>
</dbReference>
<dbReference type="OrthoDB" id="9789113at2"/>
<dbReference type="Gene3D" id="1.20.144.10">
    <property type="entry name" value="Phosphatidic acid phosphatase type 2/haloperoxidase"/>
    <property type="match status" value="1"/>
</dbReference>
<keyword evidence="1" id="KW-0812">Transmembrane</keyword>
<dbReference type="SMART" id="SM00014">
    <property type="entry name" value="acidPPc"/>
    <property type="match status" value="1"/>
</dbReference>
<keyword evidence="1" id="KW-0472">Membrane</keyword>
<dbReference type="AlphaFoldDB" id="A0A2U1D7A3"/>
<gene>
    <name evidence="3" type="ORF">C7384_10775</name>
</gene>
<comment type="caution">
    <text evidence="3">The sequence shown here is derived from an EMBL/GenBank/DDBJ whole genome shotgun (WGS) entry which is preliminary data.</text>
</comment>
<evidence type="ECO:0000256" key="1">
    <source>
        <dbReference type="SAM" id="Phobius"/>
    </source>
</evidence>
<dbReference type="EMBL" id="QEKT01000007">
    <property type="protein sequence ID" value="PVY83469.1"/>
    <property type="molecule type" value="Genomic_DNA"/>
</dbReference>
<accession>A0A2U1D7A3</accession>
<evidence type="ECO:0000313" key="4">
    <source>
        <dbReference type="Proteomes" id="UP000245433"/>
    </source>
</evidence>
<proteinExistence type="predicted"/>
<feature type="domain" description="Phosphatidic acid phosphatase type 2/haloperoxidase" evidence="2">
    <location>
        <begin position="89"/>
        <end position="200"/>
    </location>
</feature>
<organism evidence="3 4">
    <name type="scientific">Convivina intestini</name>
    <dbReference type="NCBI Taxonomy" id="1505726"/>
    <lineage>
        <taxon>Bacteria</taxon>
        <taxon>Bacillati</taxon>
        <taxon>Bacillota</taxon>
        <taxon>Bacilli</taxon>
        <taxon>Lactobacillales</taxon>
        <taxon>Lactobacillaceae</taxon>
        <taxon>Convivina</taxon>
    </lineage>
</organism>
<feature type="transmembrane region" description="Helical" evidence="1">
    <location>
        <begin position="89"/>
        <end position="110"/>
    </location>
</feature>
<feature type="transmembrane region" description="Helical" evidence="1">
    <location>
        <begin position="157"/>
        <end position="179"/>
    </location>
</feature>
<dbReference type="PANTHER" id="PTHR14969">
    <property type="entry name" value="SPHINGOSINE-1-PHOSPHATE PHOSPHOHYDROLASE"/>
    <property type="match status" value="1"/>
</dbReference>
<feature type="transmembrane region" description="Helical" evidence="1">
    <location>
        <begin position="130"/>
        <end position="150"/>
    </location>
</feature>
<protein>
    <submittedName>
        <fullName evidence="3">Membrane-associated phospholipid phosphatase</fullName>
    </submittedName>
</protein>
<dbReference type="PANTHER" id="PTHR14969:SF13">
    <property type="entry name" value="AT30094P"/>
    <property type="match status" value="1"/>
</dbReference>
<keyword evidence="1" id="KW-1133">Transmembrane helix</keyword>
<evidence type="ECO:0000259" key="2">
    <source>
        <dbReference type="SMART" id="SM00014"/>
    </source>
</evidence>
<evidence type="ECO:0000313" key="3">
    <source>
        <dbReference type="EMBL" id="PVY83469.1"/>
    </source>
</evidence>
<reference evidence="3 4" key="1">
    <citation type="submission" date="2018-04" db="EMBL/GenBank/DDBJ databases">
        <title>Genomic Encyclopedia of Type Strains, Phase IV (KMG-IV): sequencing the most valuable type-strain genomes for metagenomic binning, comparative biology and taxonomic classification.</title>
        <authorList>
            <person name="Goeker M."/>
        </authorList>
    </citation>
    <scope>NUCLEOTIDE SEQUENCE [LARGE SCALE GENOMIC DNA]</scope>
    <source>
        <strain evidence="3 4">DSM 28795</strain>
    </source>
</reference>
<feature type="transmembrane region" description="Helical" evidence="1">
    <location>
        <begin position="185"/>
        <end position="203"/>
    </location>
</feature>
<keyword evidence="4" id="KW-1185">Reference proteome</keyword>
<dbReference type="RefSeq" id="WP_089940378.1">
    <property type="nucleotide sequence ID" value="NZ_CAKOEX010000007.1"/>
</dbReference>
<sequence length="222" mass="24680">MIIAVQPKQKRRAVFVALLAIILGALIGTNFPFPGNIDEAVRAFMTTIQTPYGDIMMAISTFLGSPAMDIIYVIILAVILLLADLKIPAIWTISTMLLGQGLMRIIKMLVNRDRPVGHLLTDSGSSFPSQHTFGAFVVIFIMFLLVMPNISSAVTRILAKWAIITVGFMTMLSRLYLSAHFLSDVLAGLFFAYAWVILAAACYPKMANYLKNNFRMFQHEEI</sequence>
<dbReference type="CDD" id="cd03392">
    <property type="entry name" value="PAP2_like_2"/>
    <property type="match status" value="1"/>
</dbReference>
<dbReference type="Proteomes" id="UP000245433">
    <property type="component" value="Unassembled WGS sequence"/>
</dbReference>
<dbReference type="InterPro" id="IPR036938">
    <property type="entry name" value="PAP2/HPO_sf"/>
</dbReference>
<feature type="transmembrane region" description="Helical" evidence="1">
    <location>
        <begin position="12"/>
        <end position="35"/>
    </location>
</feature>
<dbReference type="Pfam" id="PF01569">
    <property type="entry name" value="PAP2"/>
    <property type="match status" value="1"/>
</dbReference>
<name>A0A2U1D7A3_9LACO</name>
<dbReference type="SUPFAM" id="SSF48317">
    <property type="entry name" value="Acid phosphatase/Vanadium-dependent haloperoxidase"/>
    <property type="match status" value="1"/>
</dbReference>